<feature type="transmembrane region" description="Helical" evidence="1">
    <location>
        <begin position="131"/>
        <end position="156"/>
    </location>
</feature>
<dbReference type="EMBL" id="QWET01000005">
    <property type="protein sequence ID" value="RIH65584.1"/>
    <property type="molecule type" value="Genomic_DNA"/>
</dbReference>
<feature type="transmembrane region" description="Helical" evidence="1">
    <location>
        <begin position="55"/>
        <end position="79"/>
    </location>
</feature>
<feature type="transmembrane region" description="Helical" evidence="1">
    <location>
        <begin position="15"/>
        <end position="35"/>
    </location>
</feature>
<dbReference type="RefSeq" id="WP_119349426.1">
    <property type="nucleotide sequence ID" value="NZ_QWET01000005.1"/>
</dbReference>
<dbReference type="Proteomes" id="UP000266441">
    <property type="component" value="Unassembled WGS sequence"/>
</dbReference>
<keyword evidence="1" id="KW-0812">Transmembrane</keyword>
<gene>
    <name evidence="2" type="ORF">D1164_07905</name>
</gene>
<evidence type="ECO:0000256" key="1">
    <source>
        <dbReference type="SAM" id="Phobius"/>
    </source>
</evidence>
<evidence type="ECO:0000313" key="3">
    <source>
        <dbReference type="Proteomes" id="UP000266441"/>
    </source>
</evidence>
<name>A0A399D146_9BACT</name>
<protein>
    <submittedName>
        <fullName evidence="2">Uncharacterized protein</fullName>
    </submittedName>
</protein>
<organism evidence="2 3">
    <name type="scientific">Mariniphaga sediminis</name>
    <dbReference type="NCBI Taxonomy" id="1628158"/>
    <lineage>
        <taxon>Bacteria</taxon>
        <taxon>Pseudomonadati</taxon>
        <taxon>Bacteroidota</taxon>
        <taxon>Bacteroidia</taxon>
        <taxon>Marinilabiliales</taxon>
        <taxon>Prolixibacteraceae</taxon>
        <taxon>Mariniphaga</taxon>
    </lineage>
</organism>
<feature type="transmembrane region" description="Helical" evidence="1">
    <location>
        <begin position="100"/>
        <end position="125"/>
    </location>
</feature>
<keyword evidence="1" id="KW-1133">Transmembrane helix</keyword>
<keyword evidence="1" id="KW-0472">Membrane</keyword>
<feature type="transmembrane region" description="Helical" evidence="1">
    <location>
        <begin position="194"/>
        <end position="215"/>
    </location>
</feature>
<dbReference type="OrthoDB" id="5764958at2"/>
<reference evidence="2 3" key="1">
    <citation type="journal article" date="2015" name="Int. J. Syst. Evol. Microbiol.">
        <title>Mariniphaga sediminis sp. nov., isolated from coastal sediment.</title>
        <authorList>
            <person name="Wang F.Q."/>
            <person name="Shen Q.Y."/>
            <person name="Chen G.J."/>
            <person name="Du Z.J."/>
        </authorList>
    </citation>
    <scope>NUCLEOTIDE SEQUENCE [LARGE SCALE GENOMIC DNA]</scope>
    <source>
        <strain evidence="2 3">SY21</strain>
    </source>
</reference>
<proteinExistence type="predicted"/>
<evidence type="ECO:0000313" key="2">
    <source>
        <dbReference type="EMBL" id="RIH65584.1"/>
    </source>
</evidence>
<feature type="transmembrane region" description="Helical" evidence="1">
    <location>
        <begin position="168"/>
        <end position="188"/>
    </location>
</feature>
<dbReference type="AlphaFoldDB" id="A0A399D146"/>
<accession>A0A399D146</accession>
<keyword evidence="3" id="KW-1185">Reference proteome</keyword>
<sequence length="222" mass="25774">MWKSMFYKEWIKIRLVFWLSLAIGAIAILGIYLNVRHSFIIANAHEFWDGIINKMYIYFNLFKFIPLGIGVIIGLAQFIPEVKQRRIKLTLHLPLNEEKAGLKMVIFGVICLVALYLTLFALLIFPGRYYFPYEVIALSASTVIPWFSAGLAAYFLTGMITIEPLWKYKVFYALLAFSFVHLFFQSPIAGAYKYAWLPFLGIILLMSMSILFSIYRFRKGEM</sequence>
<comment type="caution">
    <text evidence="2">The sequence shown here is derived from an EMBL/GenBank/DDBJ whole genome shotgun (WGS) entry which is preliminary data.</text>
</comment>